<keyword evidence="2" id="KW-0238">DNA-binding</keyword>
<dbReference type="SUPFAM" id="SSF48008">
    <property type="entry name" value="GntR ligand-binding domain-like"/>
    <property type="match status" value="1"/>
</dbReference>
<evidence type="ECO:0000256" key="1">
    <source>
        <dbReference type="ARBA" id="ARBA00023015"/>
    </source>
</evidence>
<evidence type="ECO:0000259" key="4">
    <source>
        <dbReference type="PROSITE" id="PS50949"/>
    </source>
</evidence>
<gene>
    <name evidence="5" type="ORF">ACFOGP_21650</name>
</gene>
<evidence type="ECO:0000313" key="5">
    <source>
        <dbReference type="EMBL" id="MFC3145340.1"/>
    </source>
</evidence>
<dbReference type="SUPFAM" id="SSF46785">
    <property type="entry name" value="Winged helix' DNA-binding domain"/>
    <property type="match status" value="1"/>
</dbReference>
<dbReference type="Pfam" id="PF07729">
    <property type="entry name" value="FCD"/>
    <property type="match status" value="1"/>
</dbReference>
<dbReference type="Proteomes" id="UP001595632">
    <property type="component" value="Unassembled WGS sequence"/>
</dbReference>
<dbReference type="PRINTS" id="PR00035">
    <property type="entry name" value="HTHGNTR"/>
</dbReference>
<dbReference type="InterPro" id="IPR036390">
    <property type="entry name" value="WH_DNA-bd_sf"/>
</dbReference>
<dbReference type="InterPro" id="IPR011711">
    <property type="entry name" value="GntR_C"/>
</dbReference>
<dbReference type="Gene3D" id="1.10.10.10">
    <property type="entry name" value="Winged helix-like DNA-binding domain superfamily/Winged helix DNA-binding domain"/>
    <property type="match status" value="1"/>
</dbReference>
<proteinExistence type="predicted"/>
<sequence>MNDDTPELGSGKPREVLDAVAEMIVARGIGVGDRLPPEIELARELGVGRSTVREALRSWQSMGIVTRNKGAGTVLRAPISAQSMQFPLSISLEAQSLMRTLEVRRPLEVDSARLAAVRADERQRHEIMTRMYELMDALDSGADWRPQDHAFHAAIHEATGNPLYKQLVDQLQHAFHAVYEAPFGEPQLGTDSIPLHRPLAEAIRDGDPDGAARIMNDILDLVEKATQSKIGDTDA</sequence>
<evidence type="ECO:0000256" key="3">
    <source>
        <dbReference type="ARBA" id="ARBA00023163"/>
    </source>
</evidence>
<dbReference type="CDD" id="cd07377">
    <property type="entry name" value="WHTH_GntR"/>
    <property type="match status" value="1"/>
</dbReference>
<keyword evidence="6" id="KW-1185">Reference proteome</keyword>
<dbReference type="InterPro" id="IPR036388">
    <property type="entry name" value="WH-like_DNA-bd_sf"/>
</dbReference>
<organism evidence="5 6">
    <name type="scientific">Psychromarinibacter halotolerans</name>
    <dbReference type="NCBI Taxonomy" id="1775175"/>
    <lineage>
        <taxon>Bacteria</taxon>
        <taxon>Pseudomonadati</taxon>
        <taxon>Pseudomonadota</taxon>
        <taxon>Alphaproteobacteria</taxon>
        <taxon>Rhodobacterales</taxon>
        <taxon>Paracoccaceae</taxon>
        <taxon>Psychromarinibacter</taxon>
    </lineage>
</organism>
<dbReference type="Pfam" id="PF00392">
    <property type="entry name" value="GntR"/>
    <property type="match status" value="1"/>
</dbReference>
<reference evidence="6" key="1">
    <citation type="journal article" date="2019" name="Int. J. Syst. Evol. Microbiol.">
        <title>The Global Catalogue of Microorganisms (GCM) 10K type strain sequencing project: providing services to taxonomists for standard genome sequencing and annotation.</title>
        <authorList>
            <consortium name="The Broad Institute Genomics Platform"/>
            <consortium name="The Broad Institute Genome Sequencing Center for Infectious Disease"/>
            <person name="Wu L."/>
            <person name="Ma J."/>
        </authorList>
    </citation>
    <scope>NUCLEOTIDE SEQUENCE [LARGE SCALE GENOMIC DNA]</scope>
    <source>
        <strain evidence="6">KCTC 52366</strain>
    </source>
</reference>
<dbReference type="SMART" id="SM00895">
    <property type="entry name" value="FCD"/>
    <property type="match status" value="1"/>
</dbReference>
<dbReference type="EMBL" id="JBHRTB010000010">
    <property type="protein sequence ID" value="MFC3145340.1"/>
    <property type="molecule type" value="Genomic_DNA"/>
</dbReference>
<protein>
    <submittedName>
        <fullName evidence="5">FadR/GntR family transcriptional regulator</fullName>
    </submittedName>
</protein>
<dbReference type="InterPro" id="IPR000524">
    <property type="entry name" value="Tscrpt_reg_HTH_GntR"/>
</dbReference>
<dbReference type="PROSITE" id="PS50949">
    <property type="entry name" value="HTH_GNTR"/>
    <property type="match status" value="1"/>
</dbReference>
<keyword evidence="3" id="KW-0804">Transcription</keyword>
<accession>A0ABV7GZD8</accession>
<dbReference type="InterPro" id="IPR008920">
    <property type="entry name" value="TF_FadR/GntR_C"/>
</dbReference>
<evidence type="ECO:0000313" key="6">
    <source>
        <dbReference type="Proteomes" id="UP001595632"/>
    </source>
</evidence>
<feature type="domain" description="HTH gntR-type" evidence="4">
    <location>
        <begin position="10"/>
        <end position="78"/>
    </location>
</feature>
<comment type="caution">
    <text evidence="5">The sequence shown here is derived from an EMBL/GenBank/DDBJ whole genome shotgun (WGS) entry which is preliminary data.</text>
</comment>
<dbReference type="SMART" id="SM00345">
    <property type="entry name" value="HTH_GNTR"/>
    <property type="match status" value="1"/>
</dbReference>
<dbReference type="PANTHER" id="PTHR43537:SF44">
    <property type="entry name" value="GNTR FAMILY REGULATORY PROTEIN"/>
    <property type="match status" value="1"/>
</dbReference>
<dbReference type="RefSeq" id="WP_275632301.1">
    <property type="nucleotide sequence ID" value="NZ_JARGYD010000003.1"/>
</dbReference>
<dbReference type="Gene3D" id="1.20.120.530">
    <property type="entry name" value="GntR ligand-binding domain-like"/>
    <property type="match status" value="1"/>
</dbReference>
<dbReference type="PANTHER" id="PTHR43537">
    <property type="entry name" value="TRANSCRIPTIONAL REGULATOR, GNTR FAMILY"/>
    <property type="match status" value="1"/>
</dbReference>
<evidence type="ECO:0000256" key="2">
    <source>
        <dbReference type="ARBA" id="ARBA00023125"/>
    </source>
</evidence>
<name>A0ABV7GZD8_9RHOB</name>
<keyword evidence="1" id="KW-0805">Transcription regulation</keyword>